<name>A0A8B7XYM1_ACAPL</name>
<dbReference type="GeneID" id="110976412"/>
<evidence type="ECO:0000313" key="9">
    <source>
        <dbReference type="Proteomes" id="UP000694845"/>
    </source>
</evidence>
<feature type="transmembrane region" description="Helical" evidence="7">
    <location>
        <begin position="495"/>
        <end position="513"/>
    </location>
</feature>
<proteinExistence type="inferred from homology"/>
<dbReference type="SUPFAM" id="SSF103473">
    <property type="entry name" value="MFS general substrate transporter"/>
    <property type="match status" value="1"/>
</dbReference>
<evidence type="ECO:0000259" key="8">
    <source>
        <dbReference type="Pfam" id="PF12832"/>
    </source>
</evidence>
<organism evidence="9 10">
    <name type="scientific">Acanthaster planci</name>
    <name type="common">Crown-of-thorns starfish</name>
    <dbReference type="NCBI Taxonomy" id="133434"/>
    <lineage>
        <taxon>Eukaryota</taxon>
        <taxon>Metazoa</taxon>
        <taxon>Echinodermata</taxon>
        <taxon>Eleutherozoa</taxon>
        <taxon>Asterozoa</taxon>
        <taxon>Asteroidea</taxon>
        <taxon>Valvatacea</taxon>
        <taxon>Valvatida</taxon>
        <taxon>Acanthasteridae</taxon>
        <taxon>Acanthaster</taxon>
    </lineage>
</organism>
<feature type="transmembrane region" description="Helical" evidence="7">
    <location>
        <begin position="561"/>
        <end position="581"/>
    </location>
</feature>
<dbReference type="InterPro" id="IPR036259">
    <property type="entry name" value="MFS_trans_sf"/>
</dbReference>
<evidence type="ECO:0000256" key="6">
    <source>
        <dbReference type="SAM" id="MobiDB-lite"/>
    </source>
</evidence>
<feature type="region of interest" description="Disordered" evidence="6">
    <location>
        <begin position="1"/>
        <end position="54"/>
    </location>
</feature>
<keyword evidence="9" id="KW-1185">Reference proteome</keyword>
<comment type="subcellular location">
    <subcellularLocation>
        <location evidence="1">Membrane</location>
        <topology evidence="1">Multi-pass membrane protein</topology>
    </subcellularLocation>
</comment>
<accession>A0A8B7XYM1</accession>
<dbReference type="Proteomes" id="UP000694845">
    <property type="component" value="Unplaced"/>
</dbReference>
<dbReference type="InterPro" id="IPR051717">
    <property type="entry name" value="MFS_MFSD6"/>
</dbReference>
<dbReference type="RefSeq" id="XP_022085352.1">
    <property type="nucleotide sequence ID" value="XM_022229660.1"/>
</dbReference>
<keyword evidence="5 7" id="KW-0472">Membrane</keyword>
<evidence type="ECO:0000256" key="3">
    <source>
        <dbReference type="ARBA" id="ARBA00022692"/>
    </source>
</evidence>
<feature type="transmembrane region" description="Helical" evidence="7">
    <location>
        <begin position="431"/>
        <end position="452"/>
    </location>
</feature>
<evidence type="ECO:0000256" key="1">
    <source>
        <dbReference type="ARBA" id="ARBA00004141"/>
    </source>
</evidence>
<feature type="compositionally biased region" description="Basic and acidic residues" evidence="6">
    <location>
        <begin position="32"/>
        <end position="50"/>
    </location>
</feature>
<feature type="compositionally biased region" description="Low complexity" evidence="6">
    <location>
        <begin position="15"/>
        <end position="29"/>
    </location>
</feature>
<dbReference type="Pfam" id="PF12832">
    <property type="entry name" value="MFS_1_like"/>
    <property type="match status" value="1"/>
</dbReference>
<feature type="transmembrane region" description="Helical" evidence="7">
    <location>
        <begin position="143"/>
        <end position="162"/>
    </location>
</feature>
<feature type="transmembrane region" description="Helical" evidence="7">
    <location>
        <begin position="525"/>
        <end position="549"/>
    </location>
</feature>
<reference evidence="10" key="1">
    <citation type="submission" date="2025-08" db="UniProtKB">
        <authorList>
            <consortium name="RefSeq"/>
        </authorList>
    </citation>
    <scope>IDENTIFICATION</scope>
</reference>
<feature type="transmembrane region" description="Helical" evidence="7">
    <location>
        <begin position="587"/>
        <end position="604"/>
    </location>
</feature>
<evidence type="ECO:0000256" key="7">
    <source>
        <dbReference type="SAM" id="Phobius"/>
    </source>
</evidence>
<dbReference type="PANTHER" id="PTHR16172:SF2">
    <property type="entry name" value="MAJOR FACILITATOR SUPERFAMILY DOMAIN-CONTAINING PROTEIN 6"/>
    <property type="match status" value="1"/>
</dbReference>
<dbReference type="KEGG" id="aplc:110976412"/>
<feature type="transmembrane region" description="Helical" evidence="7">
    <location>
        <begin position="109"/>
        <end position="131"/>
    </location>
</feature>
<feature type="transmembrane region" description="Helical" evidence="7">
    <location>
        <begin position="464"/>
        <end position="488"/>
    </location>
</feature>
<keyword evidence="4 7" id="KW-1133">Transmembrane helix</keyword>
<evidence type="ECO:0000313" key="10">
    <source>
        <dbReference type="RefSeq" id="XP_022085352.1"/>
    </source>
</evidence>
<dbReference type="AlphaFoldDB" id="A0A8B7XYM1"/>
<dbReference type="Gene3D" id="1.20.1250.20">
    <property type="entry name" value="MFS general substrate transporter like domains"/>
    <property type="match status" value="2"/>
</dbReference>
<keyword evidence="3 7" id="KW-0812">Transmembrane</keyword>
<gene>
    <name evidence="10" type="primary">LOC110976412</name>
</gene>
<feature type="region of interest" description="Disordered" evidence="6">
    <location>
        <begin position="247"/>
        <end position="280"/>
    </location>
</feature>
<dbReference type="OrthoDB" id="515887at2759"/>
<dbReference type="GO" id="GO:0005886">
    <property type="term" value="C:plasma membrane"/>
    <property type="evidence" value="ECO:0007669"/>
    <property type="project" value="TreeGrafter"/>
</dbReference>
<dbReference type="OMA" id="WVVVIEI"/>
<dbReference type="InterPro" id="IPR024989">
    <property type="entry name" value="MFS_assoc_dom"/>
</dbReference>
<feature type="transmembrane region" description="Helical" evidence="7">
    <location>
        <begin position="81"/>
        <end position="97"/>
    </location>
</feature>
<feature type="transmembrane region" description="Helical" evidence="7">
    <location>
        <begin position="349"/>
        <end position="366"/>
    </location>
</feature>
<evidence type="ECO:0000256" key="2">
    <source>
        <dbReference type="ARBA" id="ARBA00005241"/>
    </source>
</evidence>
<protein>
    <submittedName>
        <fullName evidence="10">Major facilitator superfamily domain-containing protein 6-like</fullName>
    </submittedName>
</protein>
<comment type="similarity">
    <text evidence="2">Belongs to the major facilitator superfamily. MFSD6 family.</text>
</comment>
<feature type="transmembrane region" description="Helical" evidence="7">
    <location>
        <begin position="386"/>
        <end position="406"/>
    </location>
</feature>
<feature type="transmembrane region" description="Helical" evidence="7">
    <location>
        <begin position="308"/>
        <end position="328"/>
    </location>
</feature>
<feature type="domain" description="Major facilitator superfamily associated" evidence="8">
    <location>
        <begin position="80"/>
        <end position="588"/>
    </location>
</feature>
<sequence>MADLEPSSEKRERILQALDQASQQGASSQEEQDGKATKPAARTEGRKKDSNWGSGTGESTPFWELVWDCFHVNAMVLENKLIYFMLSAGTAGVLPFLSTHGLTWGLPPWHFGLAVGAGLLVAFVFVPVWGFAADKLRWHRGMLWAVVLLWMAFTILAVYLPYQPKPAPCEVAQGLLLETLDVSCEGDDFNSPESSERRHSSFGYLGHYPVVLETWPEPCTVDIGQVCSSFNDSEVMPRLTSLTNSSVPDWEVGTKDSSPPPNFTKVEAPSLSERTPVTPEVQEAPGGVLRQTHLGWLYDQAMLHRASLVVFILAAAGCAAQISSFSLADAAALMSLGEAQRDRYGWQRCFGTLGFALSFVVVSVFLNESRQTKLSCGVTWEQTDYFLGVVVFAGFMTIGTLLASCLRFKHNDMSSQHTLGHVTGVIFSRKFSTVFVTAFFLSFCSSAVRTFLSWHLHELGGTSILLGAAILVFTLADILTSFCTVWIVKKAGYHIPLVVGIVGYCLVYLSYALLSRPGWVVVIEIIHGASYAVTLNTMTSFLASSVALVSQASVQGLLNGIYWGLGPAAGTALFGFLVDVIGPTLSFYILTLVCVVYGLVFLVWNRNELPLIDRYLPGEYQPVNQDAD</sequence>
<evidence type="ECO:0000256" key="4">
    <source>
        <dbReference type="ARBA" id="ARBA00022989"/>
    </source>
</evidence>
<dbReference type="PANTHER" id="PTHR16172">
    <property type="entry name" value="MAJOR FACILITATOR SUPERFAMILY DOMAIN-CONTAINING PROTEIN 6-LIKE"/>
    <property type="match status" value="1"/>
</dbReference>
<evidence type="ECO:0000256" key="5">
    <source>
        <dbReference type="ARBA" id="ARBA00023136"/>
    </source>
</evidence>